<protein>
    <submittedName>
        <fullName evidence="1">Uncharacterized protein</fullName>
    </submittedName>
</protein>
<name>A0ABZ2UPG6_9FLAO</name>
<dbReference type="EMBL" id="CP150845">
    <property type="protein sequence ID" value="WYZ21631.1"/>
    <property type="molecule type" value="Genomic_DNA"/>
</dbReference>
<organism evidence="1 2">
    <name type="scientific">Flavobacterium soyae</name>
    <dbReference type="NCBI Taxonomy" id="2903098"/>
    <lineage>
        <taxon>Bacteria</taxon>
        <taxon>Pseudomonadati</taxon>
        <taxon>Bacteroidota</taxon>
        <taxon>Flavobacteriia</taxon>
        <taxon>Flavobacteriales</taxon>
        <taxon>Flavobacteriaceae</taxon>
        <taxon>Flavobacterium</taxon>
    </lineage>
</organism>
<evidence type="ECO:0000313" key="2">
    <source>
        <dbReference type="Proteomes" id="UP001623852"/>
    </source>
</evidence>
<dbReference type="RefSeq" id="WP_406845318.1">
    <property type="nucleotide sequence ID" value="NZ_CP150845.1"/>
</dbReference>
<gene>
    <name evidence="1" type="ORF">AABD74_09210</name>
</gene>
<reference evidence="1 2" key="1">
    <citation type="submission" date="2024-03" db="EMBL/GenBank/DDBJ databases">
        <title>Flavobacterium soyae.</title>
        <authorList>
            <person name="Zheng W."/>
        </authorList>
    </citation>
    <scope>NUCLEOTIDE SEQUENCE [LARGE SCALE GENOMIC DNA]</scope>
    <source>
        <strain evidence="1 2">55</strain>
    </source>
</reference>
<dbReference type="Proteomes" id="UP001623852">
    <property type="component" value="Chromosome"/>
</dbReference>
<sequence length="108" mass="12457">METKEIQNLDNIKKIATLYFNTLKRVNDENDVYTAKIKFLNYYELGSVIKNMLQLCILAVDHETHKISGTGKNQSINVGLILELVLQLFPLDELEFLDEINDLLETNI</sequence>
<evidence type="ECO:0000313" key="1">
    <source>
        <dbReference type="EMBL" id="WYZ21631.1"/>
    </source>
</evidence>
<proteinExistence type="predicted"/>
<keyword evidence="2" id="KW-1185">Reference proteome</keyword>
<accession>A0ABZ2UPG6</accession>